<dbReference type="RefSeq" id="WP_072597242.1">
    <property type="nucleotide sequence ID" value="NZ_CP018221.1"/>
</dbReference>
<organism evidence="21 22">
    <name type="scientific">Tardibacter chloracetimidivorans</name>
    <dbReference type="NCBI Taxonomy" id="1921510"/>
    <lineage>
        <taxon>Bacteria</taxon>
        <taxon>Pseudomonadati</taxon>
        <taxon>Pseudomonadota</taxon>
        <taxon>Alphaproteobacteria</taxon>
        <taxon>Sphingomonadales</taxon>
        <taxon>Sphingomonadaceae</taxon>
        <taxon>Tardibacter</taxon>
    </lineage>
</organism>
<evidence type="ECO:0000256" key="14">
    <source>
        <dbReference type="ARBA" id="ARBA00047816"/>
    </source>
</evidence>
<keyword evidence="8" id="KW-1278">Translocase</keyword>
<dbReference type="Pfam" id="PF00116">
    <property type="entry name" value="COX2"/>
    <property type="match status" value="1"/>
</dbReference>
<dbReference type="SUPFAM" id="SSF49503">
    <property type="entry name" value="Cupredoxins"/>
    <property type="match status" value="1"/>
</dbReference>
<dbReference type="InterPro" id="IPR045187">
    <property type="entry name" value="CcO_II"/>
</dbReference>
<dbReference type="Pfam" id="PF02790">
    <property type="entry name" value="COX2_TM"/>
    <property type="match status" value="1"/>
</dbReference>
<gene>
    <name evidence="21" type="ORF">BSL82_09880</name>
</gene>
<accession>A0A1L3ZVA4</accession>
<dbReference type="PROSITE" id="PS00078">
    <property type="entry name" value="COX2"/>
    <property type="match status" value="1"/>
</dbReference>
<evidence type="ECO:0000256" key="1">
    <source>
        <dbReference type="ARBA" id="ARBA00001971"/>
    </source>
</evidence>
<dbReference type="PANTHER" id="PTHR22888:SF9">
    <property type="entry name" value="CYTOCHROME C OXIDASE SUBUNIT 2"/>
    <property type="match status" value="1"/>
</dbReference>
<keyword evidence="10 17" id="KW-1133">Transmembrane helix</keyword>
<feature type="chain" id="PRO_5013244829" description="Cytochrome c oxidase subunit 2" evidence="18">
    <location>
        <begin position="23"/>
        <end position="321"/>
    </location>
</feature>
<dbReference type="OrthoDB" id="9781261at2"/>
<evidence type="ECO:0000256" key="10">
    <source>
        <dbReference type="ARBA" id="ARBA00022989"/>
    </source>
</evidence>
<name>A0A1L3ZVA4_9SPHN</name>
<evidence type="ECO:0000256" key="18">
    <source>
        <dbReference type="SAM" id="SignalP"/>
    </source>
</evidence>
<dbReference type="KEGG" id="sphj:BSL82_09880"/>
<dbReference type="GO" id="GO:0005886">
    <property type="term" value="C:plasma membrane"/>
    <property type="evidence" value="ECO:0007669"/>
    <property type="project" value="UniProtKB-SubCell"/>
</dbReference>
<dbReference type="Gene3D" id="1.10.287.90">
    <property type="match status" value="1"/>
</dbReference>
<evidence type="ECO:0000256" key="4">
    <source>
        <dbReference type="ARBA" id="ARBA00022448"/>
    </source>
</evidence>
<evidence type="ECO:0000256" key="17">
    <source>
        <dbReference type="SAM" id="Phobius"/>
    </source>
</evidence>
<dbReference type="NCBIfam" id="TIGR02866">
    <property type="entry name" value="CoxB"/>
    <property type="match status" value="1"/>
</dbReference>
<keyword evidence="22" id="KW-1185">Reference proteome</keyword>
<dbReference type="FunFam" id="2.60.40.420:FF:000001">
    <property type="entry name" value="Cytochrome c oxidase subunit 2"/>
    <property type="match status" value="1"/>
</dbReference>
<evidence type="ECO:0000259" key="19">
    <source>
        <dbReference type="PROSITE" id="PS50857"/>
    </source>
</evidence>
<dbReference type="InterPro" id="IPR034210">
    <property type="entry name" value="CcO_II_C"/>
</dbReference>
<feature type="transmembrane region" description="Helical" evidence="17">
    <location>
        <begin position="128"/>
        <end position="150"/>
    </location>
</feature>
<dbReference type="InterPro" id="IPR014222">
    <property type="entry name" value="Cyt_c_oxidase_su2"/>
</dbReference>
<comment type="function">
    <text evidence="13 16">Subunits I and II form the functional core of the enzyme complex. Electrons originating in cytochrome c are transferred via heme a and Cu(A) to the binuclear center formed by heme a3 and Cu(B).</text>
</comment>
<dbReference type="Proteomes" id="UP000182063">
    <property type="component" value="Chromosome"/>
</dbReference>
<keyword evidence="4 15" id="KW-0813">Transport</keyword>
<evidence type="ECO:0000256" key="13">
    <source>
        <dbReference type="ARBA" id="ARBA00024688"/>
    </source>
</evidence>
<dbReference type="PANTHER" id="PTHR22888">
    <property type="entry name" value="CYTOCHROME C OXIDASE, SUBUNIT II"/>
    <property type="match status" value="1"/>
</dbReference>
<feature type="signal peptide" evidence="18">
    <location>
        <begin position="1"/>
        <end position="22"/>
    </location>
</feature>
<dbReference type="EMBL" id="CP018221">
    <property type="protein sequence ID" value="API59586.1"/>
    <property type="molecule type" value="Genomic_DNA"/>
</dbReference>
<dbReference type="GO" id="GO:0005507">
    <property type="term" value="F:copper ion binding"/>
    <property type="evidence" value="ECO:0007669"/>
    <property type="project" value="InterPro"/>
</dbReference>
<dbReference type="CDD" id="cd13912">
    <property type="entry name" value="CcO_II_C"/>
    <property type="match status" value="1"/>
</dbReference>
<dbReference type="InterPro" id="IPR036257">
    <property type="entry name" value="Cyt_c_oxidase_su2_TM_sf"/>
</dbReference>
<evidence type="ECO:0000256" key="15">
    <source>
        <dbReference type="RuleBase" id="RU000456"/>
    </source>
</evidence>
<dbReference type="PROSITE" id="PS50857">
    <property type="entry name" value="COX2_CUA"/>
    <property type="match status" value="1"/>
</dbReference>
<dbReference type="PROSITE" id="PS50999">
    <property type="entry name" value="COX2_TM"/>
    <property type="match status" value="1"/>
</dbReference>
<dbReference type="STRING" id="1921510.BSL82_09880"/>
<keyword evidence="5 15" id="KW-0679">Respiratory chain</keyword>
<evidence type="ECO:0000313" key="21">
    <source>
        <dbReference type="EMBL" id="API59586.1"/>
    </source>
</evidence>
<evidence type="ECO:0000256" key="12">
    <source>
        <dbReference type="ARBA" id="ARBA00023136"/>
    </source>
</evidence>
<proteinExistence type="inferred from homology"/>
<keyword evidence="18" id="KW-0732">Signal</keyword>
<dbReference type="InterPro" id="IPR001505">
    <property type="entry name" value="Copper_CuA"/>
</dbReference>
<keyword evidence="7 16" id="KW-0479">Metal-binding</keyword>
<dbReference type="AlphaFoldDB" id="A0A1L3ZVA4"/>
<feature type="transmembrane region" description="Helical" evidence="17">
    <location>
        <begin position="86"/>
        <end position="107"/>
    </location>
</feature>
<dbReference type="GO" id="GO:0016491">
    <property type="term" value="F:oxidoreductase activity"/>
    <property type="evidence" value="ECO:0007669"/>
    <property type="project" value="InterPro"/>
</dbReference>
<evidence type="ECO:0000256" key="6">
    <source>
        <dbReference type="ARBA" id="ARBA00022692"/>
    </source>
</evidence>
<dbReference type="Gene3D" id="2.60.40.420">
    <property type="entry name" value="Cupredoxins - blue copper proteins"/>
    <property type="match status" value="1"/>
</dbReference>
<protein>
    <recommendedName>
        <fullName evidence="16">Cytochrome c oxidase subunit 2</fullName>
        <ecNumber evidence="16">7.1.1.9</ecNumber>
    </recommendedName>
</protein>
<dbReference type="InterPro" id="IPR008972">
    <property type="entry name" value="Cupredoxin"/>
</dbReference>
<comment type="subcellular location">
    <subcellularLocation>
        <location evidence="15">Cell membrane</location>
        <topology evidence="15">Multi-pass membrane protein</topology>
    </subcellularLocation>
    <subcellularLocation>
        <location evidence="2">Membrane</location>
        <topology evidence="2">Multi-pass membrane protein</topology>
    </subcellularLocation>
</comment>
<evidence type="ECO:0000256" key="7">
    <source>
        <dbReference type="ARBA" id="ARBA00022723"/>
    </source>
</evidence>
<dbReference type="GO" id="GO:0042773">
    <property type="term" value="P:ATP synthesis coupled electron transport"/>
    <property type="evidence" value="ECO:0007669"/>
    <property type="project" value="TreeGrafter"/>
</dbReference>
<evidence type="ECO:0000256" key="11">
    <source>
        <dbReference type="ARBA" id="ARBA00023008"/>
    </source>
</evidence>
<evidence type="ECO:0000256" key="3">
    <source>
        <dbReference type="ARBA" id="ARBA00007866"/>
    </source>
</evidence>
<comment type="cofactor">
    <cofactor evidence="16">
        <name>Cu cation</name>
        <dbReference type="ChEBI" id="CHEBI:23378"/>
    </cofactor>
    <text evidence="16">Binds a copper A center.</text>
</comment>
<keyword evidence="6 15" id="KW-0812">Transmembrane</keyword>
<comment type="cofactor">
    <cofactor evidence="1">
        <name>heme</name>
        <dbReference type="ChEBI" id="CHEBI:30413"/>
    </cofactor>
</comment>
<dbReference type="SUPFAM" id="SSF81464">
    <property type="entry name" value="Cytochrome c oxidase subunit II-like, transmembrane region"/>
    <property type="match status" value="1"/>
</dbReference>
<evidence type="ECO:0000256" key="5">
    <source>
        <dbReference type="ARBA" id="ARBA00022660"/>
    </source>
</evidence>
<dbReference type="InterPro" id="IPR011759">
    <property type="entry name" value="Cyt_c_oxidase_su2_TM_dom"/>
</dbReference>
<feature type="domain" description="Cytochrome oxidase subunit II copper A binding" evidence="19">
    <location>
        <begin position="157"/>
        <end position="291"/>
    </location>
</feature>
<keyword evidence="11 16" id="KW-0186">Copper</keyword>
<sequence>MGRTKTLALGLALMMLPAAAFAQEAAPTVPAPAEVVAADAGASAPAPAVVELKPTEGIGMPVPEAIELQEQFTDVGNYGRWMHDTVLMPIITIICLFVLALLLWVVVRYRASANPTPSRTSHNTAIEVAWTLIPVLVLIGIAVPSIRLLAKQYDPPKADLTVKVVGHQWYWTYEYPDAGELSFDSVMLSDEDAAKRGDPRLLGVDNRMVVPAGKVVKLLVTADDVIHSWAMPSFWVKMDAVPGRINETWFKVDRPGVYYGQCSELCGTKHGFMPIAVEVLPEAEYQAWLAAKQAAAGITPEAAVPAAPEAAAAPAAAPAQI</sequence>
<dbReference type="InterPro" id="IPR002429">
    <property type="entry name" value="CcO_II-like_C"/>
</dbReference>
<feature type="domain" description="Cytochrome oxidase subunit II transmembrane region profile" evidence="20">
    <location>
        <begin position="60"/>
        <end position="156"/>
    </location>
</feature>
<evidence type="ECO:0000256" key="2">
    <source>
        <dbReference type="ARBA" id="ARBA00004141"/>
    </source>
</evidence>
<evidence type="ECO:0000313" key="22">
    <source>
        <dbReference type="Proteomes" id="UP000182063"/>
    </source>
</evidence>
<dbReference type="EC" id="7.1.1.9" evidence="16"/>
<dbReference type="GO" id="GO:0004129">
    <property type="term" value="F:cytochrome-c oxidase activity"/>
    <property type="evidence" value="ECO:0007669"/>
    <property type="project" value="UniProtKB-EC"/>
</dbReference>
<dbReference type="PRINTS" id="PR01166">
    <property type="entry name" value="CYCOXIDASEII"/>
</dbReference>
<keyword evidence="9 15" id="KW-0249">Electron transport</keyword>
<keyword evidence="12 17" id="KW-0472">Membrane</keyword>
<evidence type="ECO:0000256" key="16">
    <source>
        <dbReference type="RuleBase" id="RU004024"/>
    </source>
</evidence>
<evidence type="ECO:0000256" key="8">
    <source>
        <dbReference type="ARBA" id="ARBA00022967"/>
    </source>
</evidence>
<comment type="similarity">
    <text evidence="3 15">Belongs to the cytochrome c oxidase subunit 2 family.</text>
</comment>
<comment type="catalytic activity">
    <reaction evidence="14 16">
        <text>4 Fe(II)-[cytochrome c] + O2 + 8 H(+)(in) = 4 Fe(III)-[cytochrome c] + 2 H2O + 4 H(+)(out)</text>
        <dbReference type="Rhea" id="RHEA:11436"/>
        <dbReference type="Rhea" id="RHEA-COMP:10350"/>
        <dbReference type="Rhea" id="RHEA-COMP:14399"/>
        <dbReference type="ChEBI" id="CHEBI:15377"/>
        <dbReference type="ChEBI" id="CHEBI:15378"/>
        <dbReference type="ChEBI" id="CHEBI:15379"/>
        <dbReference type="ChEBI" id="CHEBI:29033"/>
        <dbReference type="ChEBI" id="CHEBI:29034"/>
        <dbReference type="EC" id="7.1.1.9"/>
    </reaction>
</comment>
<reference evidence="22" key="1">
    <citation type="submission" date="2016-11" db="EMBL/GenBank/DDBJ databases">
        <title>Complete Genome Sequence of alachlor-degrading Sphingomonas sp. strain JJ-A5.</title>
        <authorList>
            <person name="Lee H."/>
            <person name="Ka J.-O."/>
        </authorList>
    </citation>
    <scope>NUCLEOTIDE SEQUENCE [LARGE SCALE GENOMIC DNA]</scope>
    <source>
        <strain evidence="22">JJ-A5</strain>
    </source>
</reference>
<evidence type="ECO:0000259" key="20">
    <source>
        <dbReference type="PROSITE" id="PS50999"/>
    </source>
</evidence>
<evidence type="ECO:0000256" key="9">
    <source>
        <dbReference type="ARBA" id="ARBA00022982"/>
    </source>
</evidence>